<dbReference type="InterPro" id="IPR026015">
    <property type="entry name" value="ATP_synth_OSCP/delta_N_sf"/>
</dbReference>
<feature type="coiled-coil region" evidence="7">
    <location>
        <begin position="63"/>
        <end position="90"/>
    </location>
</feature>
<dbReference type="PROSITE" id="PS00389">
    <property type="entry name" value="ATPASE_DELTA"/>
    <property type="match status" value="1"/>
</dbReference>
<evidence type="ECO:0000256" key="3">
    <source>
        <dbReference type="ARBA" id="ARBA00022781"/>
    </source>
</evidence>
<dbReference type="Pfam" id="PF00213">
    <property type="entry name" value="OSCP"/>
    <property type="match status" value="1"/>
</dbReference>
<dbReference type="AlphaFoldDB" id="A0A3B0WQA0"/>
<dbReference type="PANTHER" id="PTHR11910">
    <property type="entry name" value="ATP SYNTHASE DELTA CHAIN"/>
    <property type="match status" value="1"/>
</dbReference>
<protein>
    <submittedName>
        <fullName evidence="8">ATP synthase delta chain</fullName>
        <ecNumber evidence="8">3.6.3.14</ecNumber>
    </submittedName>
</protein>
<evidence type="ECO:0000256" key="1">
    <source>
        <dbReference type="ARBA" id="ARBA00004370"/>
    </source>
</evidence>
<accession>A0A3B0WQA0</accession>
<dbReference type="HAMAP" id="MF_01416">
    <property type="entry name" value="ATP_synth_delta_bact"/>
    <property type="match status" value="1"/>
</dbReference>
<keyword evidence="2" id="KW-0813">Transport</keyword>
<dbReference type="EMBL" id="UOFE01000033">
    <property type="protein sequence ID" value="VAW53232.1"/>
    <property type="molecule type" value="Genomic_DNA"/>
</dbReference>
<keyword evidence="6" id="KW-0066">ATP synthesis</keyword>
<dbReference type="GO" id="GO:0016787">
    <property type="term" value="F:hydrolase activity"/>
    <property type="evidence" value="ECO:0007669"/>
    <property type="project" value="UniProtKB-KW"/>
</dbReference>
<name>A0A3B0WQA0_9ZZZZ</name>
<dbReference type="EC" id="3.6.3.14" evidence="8"/>
<keyword evidence="7" id="KW-0175">Coiled coil</keyword>
<gene>
    <name evidence="8" type="ORF">MNBD_GAMMA05-1146</name>
</gene>
<organism evidence="8">
    <name type="scientific">hydrothermal vent metagenome</name>
    <dbReference type="NCBI Taxonomy" id="652676"/>
    <lineage>
        <taxon>unclassified sequences</taxon>
        <taxon>metagenomes</taxon>
        <taxon>ecological metagenomes</taxon>
    </lineage>
</organism>
<dbReference type="PRINTS" id="PR00125">
    <property type="entry name" value="ATPASEDELTA"/>
</dbReference>
<keyword evidence="8" id="KW-0378">Hydrolase</keyword>
<reference evidence="8" key="1">
    <citation type="submission" date="2018-06" db="EMBL/GenBank/DDBJ databases">
        <authorList>
            <person name="Zhirakovskaya E."/>
        </authorList>
    </citation>
    <scope>NUCLEOTIDE SEQUENCE</scope>
</reference>
<dbReference type="GO" id="GO:0016020">
    <property type="term" value="C:membrane"/>
    <property type="evidence" value="ECO:0007669"/>
    <property type="project" value="UniProtKB-SubCell"/>
</dbReference>
<dbReference type="NCBIfam" id="NF004402">
    <property type="entry name" value="PRK05758.2-2"/>
    <property type="match status" value="1"/>
</dbReference>
<proteinExistence type="inferred from homology"/>
<dbReference type="Gene3D" id="1.10.520.20">
    <property type="entry name" value="N-terminal domain of the delta subunit of the F1F0-ATP synthase"/>
    <property type="match status" value="1"/>
</dbReference>
<dbReference type="InterPro" id="IPR020781">
    <property type="entry name" value="ATPase_OSCP/d_CS"/>
</dbReference>
<dbReference type="SUPFAM" id="SSF47928">
    <property type="entry name" value="N-terminal domain of the delta subunit of the F1F0-ATP synthase"/>
    <property type="match status" value="1"/>
</dbReference>
<evidence type="ECO:0000313" key="8">
    <source>
        <dbReference type="EMBL" id="VAW53232.1"/>
    </source>
</evidence>
<evidence type="ECO:0000256" key="5">
    <source>
        <dbReference type="ARBA" id="ARBA00023136"/>
    </source>
</evidence>
<sequence>MADSTTAARPYAKAVYDLASESKALDSWGDALANLANVVNDPQMSEMLGNPDLGKQQKGELVIKVMGDNLNEQQQNLVKLMAENSRLILMGDVLEQFEVARAKAENKIEAEVVSAFELSAEQTDELINTLKNKLGCDVTLTTTVDESLIGGVIIKAGDTIIDASMKSQLDSLALSLAR</sequence>
<dbReference type="InterPro" id="IPR000711">
    <property type="entry name" value="ATPase_OSCP/dsu"/>
</dbReference>
<dbReference type="GO" id="GO:0046933">
    <property type="term" value="F:proton-transporting ATP synthase activity, rotational mechanism"/>
    <property type="evidence" value="ECO:0007669"/>
    <property type="project" value="InterPro"/>
</dbReference>
<evidence type="ECO:0000256" key="4">
    <source>
        <dbReference type="ARBA" id="ARBA00023065"/>
    </source>
</evidence>
<comment type="subcellular location">
    <subcellularLocation>
        <location evidence="1">Membrane</location>
    </subcellularLocation>
</comment>
<evidence type="ECO:0000256" key="7">
    <source>
        <dbReference type="SAM" id="Coils"/>
    </source>
</evidence>
<keyword evidence="3" id="KW-0375">Hydrogen ion transport</keyword>
<dbReference type="NCBIfam" id="TIGR01145">
    <property type="entry name" value="ATP_synt_delta"/>
    <property type="match status" value="1"/>
</dbReference>
<keyword evidence="5" id="KW-0472">Membrane</keyword>
<evidence type="ECO:0000256" key="2">
    <source>
        <dbReference type="ARBA" id="ARBA00022448"/>
    </source>
</evidence>
<keyword evidence="4" id="KW-0406">Ion transport</keyword>
<evidence type="ECO:0000256" key="6">
    <source>
        <dbReference type="ARBA" id="ARBA00023310"/>
    </source>
</evidence>